<dbReference type="GO" id="GO:0016491">
    <property type="term" value="F:oxidoreductase activity"/>
    <property type="evidence" value="ECO:0007669"/>
    <property type="project" value="InterPro"/>
</dbReference>
<dbReference type="InterPro" id="IPR057190">
    <property type="entry name" value="DUF7868"/>
</dbReference>
<feature type="domain" description="Tyrosinase copper-binding" evidence="3">
    <location>
        <begin position="98"/>
        <end position="115"/>
    </location>
</feature>
<sequence length="552" mass="61058">MTTFTRKNAWNNNGTFENPDLLWYAKAVQVMQSRPIEDATSWWFYAAVHGQYLVNNNTGEPPVGYPNWTDIPYIPAGAKLSSLPPAQVYELFWDQCQHGTWFFPPWHRGYLVALENLLRTIIVEQLGGPEDWALPYWNYLNQSDAGHQSKIPTAFTVKALPDGSPNPLYVPERYGPNGDGNVYVEVGQDTPDDPKANDKCQLDTIYSESSPGPTGTGNLYGYYYGGQETGFSHSNGGFGDLESNPHNFVHVMVGGFNGDTWTDPNASEKEEGLMSDPPTAGLDPIFYLHHANIDRMWDAWNVTGKNSNPNQPDWLKGPSAHGNSQFAMPLDAKGTPWYYTPADVDSTTGLNFNGSPYSYTYDDLSLTSYETAAPKAEPENLTERLNKLGASVPENKIPMSEKKRHEIIGANAGTLSLNSGETQAVVKLDTPSWKTVSKSLKNASVSQLPDEVFLQLENVKGTNNSNFLSVFVNDKFVRSVALFGIRMASQQDGAHGGSGLTFTLNITNVIDELYLDNDIDLSSLNVVIKTKNPLPENNDLTIDRISIYRVAQ</sequence>
<dbReference type="Pfam" id="PF00264">
    <property type="entry name" value="Tyrosinase"/>
    <property type="match status" value="1"/>
</dbReference>
<evidence type="ECO:0000256" key="2">
    <source>
        <dbReference type="ARBA" id="ARBA00023008"/>
    </source>
</evidence>
<evidence type="ECO:0000259" key="4">
    <source>
        <dbReference type="PROSITE" id="PS00498"/>
    </source>
</evidence>
<dbReference type="PANTHER" id="PTHR11474">
    <property type="entry name" value="TYROSINASE FAMILY MEMBER"/>
    <property type="match status" value="1"/>
</dbReference>
<keyword evidence="6" id="KW-1185">Reference proteome</keyword>
<dbReference type="PROSITE" id="PS00497">
    <property type="entry name" value="TYROSINASE_1"/>
    <property type="match status" value="1"/>
</dbReference>
<evidence type="ECO:0000313" key="5">
    <source>
        <dbReference type="EMBL" id="GEN77177.1"/>
    </source>
</evidence>
<dbReference type="Gene3D" id="1.10.1280.10">
    <property type="entry name" value="Di-copper center containing domain from catechol oxidase"/>
    <property type="match status" value="1"/>
</dbReference>
<dbReference type="PRINTS" id="PR00092">
    <property type="entry name" value="TYROSINASE"/>
</dbReference>
<name>A0A511YPQ8_9FLAO</name>
<evidence type="ECO:0000256" key="1">
    <source>
        <dbReference type="ARBA" id="ARBA00022723"/>
    </source>
</evidence>
<dbReference type="OrthoDB" id="2874181at2"/>
<accession>A0A511YPQ8</accession>
<reference evidence="5 6" key="1">
    <citation type="submission" date="2019-07" db="EMBL/GenBank/DDBJ databases">
        <title>Whole genome shotgun sequence of Chryseobacterium hagamense NBRC 105253.</title>
        <authorList>
            <person name="Hosoyama A."/>
            <person name="Uohara A."/>
            <person name="Ohji S."/>
            <person name="Ichikawa N."/>
        </authorList>
    </citation>
    <scope>NUCLEOTIDE SEQUENCE [LARGE SCALE GENOMIC DNA]</scope>
    <source>
        <strain evidence="5 6">NBRC 105253</strain>
    </source>
</reference>
<dbReference type="PANTHER" id="PTHR11474:SF76">
    <property type="entry name" value="SHKT DOMAIN-CONTAINING PROTEIN"/>
    <property type="match status" value="1"/>
</dbReference>
<dbReference type="SUPFAM" id="SSF48056">
    <property type="entry name" value="Di-copper centre-containing domain"/>
    <property type="match status" value="1"/>
</dbReference>
<gene>
    <name evidence="5" type="ORF">CHA01nite_29170</name>
</gene>
<evidence type="ECO:0000259" key="3">
    <source>
        <dbReference type="PROSITE" id="PS00497"/>
    </source>
</evidence>
<organism evidence="5 6">
    <name type="scientific">Chryseobacterium hagamense</name>
    <dbReference type="NCBI Taxonomy" id="395935"/>
    <lineage>
        <taxon>Bacteria</taxon>
        <taxon>Pseudomonadati</taxon>
        <taxon>Bacteroidota</taxon>
        <taxon>Flavobacteriia</taxon>
        <taxon>Flavobacteriales</taxon>
        <taxon>Weeksellaceae</taxon>
        <taxon>Chryseobacterium group</taxon>
        <taxon>Chryseobacterium</taxon>
    </lineage>
</organism>
<protein>
    <recommendedName>
        <fullName evidence="3 4">Tyrosinase copper-binding domain-containing protein</fullName>
    </recommendedName>
</protein>
<dbReference type="InterPro" id="IPR002227">
    <property type="entry name" value="Tyrosinase_Cu-bd"/>
</dbReference>
<dbReference type="RefSeq" id="WP_146942696.1">
    <property type="nucleotide sequence ID" value="NZ_BJYJ01000019.1"/>
</dbReference>
<keyword evidence="1" id="KW-0479">Metal-binding</keyword>
<dbReference type="Pfam" id="PF25271">
    <property type="entry name" value="DUF7868"/>
    <property type="match status" value="1"/>
</dbReference>
<evidence type="ECO:0000313" key="6">
    <source>
        <dbReference type="Proteomes" id="UP000321863"/>
    </source>
</evidence>
<dbReference type="InterPro" id="IPR050316">
    <property type="entry name" value="Tyrosinase/Hemocyanin"/>
</dbReference>
<dbReference type="EMBL" id="BJYJ01000019">
    <property type="protein sequence ID" value="GEN77177.1"/>
    <property type="molecule type" value="Genomic_DNA"/>
</dbReference>
<comment type="caution">
    <text evidence="5">The sequence shown here is derived from an EMBL/GenBank/DDBJ whole genome shotgun (WGS) entry which is preliminary data.</text>
</comment>
<dbReference type="PROSITE" id="PS00498">
    <property type="entry name" value="TYROSINASE_2"/>
    <property type="match status" value="1"/>
</dbReference>
<keyword evidence="2" id="KW-0186">Copper</keyword>
<dbReference type="Proteomes" id="UP000321863">
    <property type="component" value="Unassembled WGS sequence"/>
</dbReference>
<dbReference type="AlphaFoldDB" id="A0A511YPQ8"/>
<feature type="domain" description="Tyrosinase copper-binding" evidence="4">
    <location>
        <begin position="283"/>
        <end position="294"/>
    </location>
</feature>
<dbReference type="InterPro" id="IPR008922">
    <property type="entry name" value="Di-copper_centre_dom_sf"/>
</dbReference>
<proteinExistence type="predicted"/>
<dbReference type="GO" id="GO:0046872">
    <property type="term" value="F:metal ion binding"/>
    <property type="evidence" value="ECO:0007669"/>
    <property type="project" value="UniProtKB-KW"/>
</dbReference>